<evidence type="ECO:0000256" key="5">
    <source>
        <dbReference type="SAM" id="Coils"/>
    </source>
</evidence>
<dbReference type="InterPro" id="IPR001841">
    <property type="entry name" value="Znf_RING"/>
</dbReference>
<feature type="region of interest" description="Disordered" evidence="6">
    <location>
        <begin position="1"/>
        <end position="23"/>
    </location>
</feature>
<feature type="compositionally biased region" description="Low complexity" evidence="6">
    <location>
        <begin position="1"/>
        <end position="12"/>
    </location>
</feature>
<dbReference type="WBParaSite" id="Csp11.Scaffold629.g11051.t1">
    <property type="protein sequence ID" value="Csp11.Scaffold629.g11051.t1"/>
    <property type="gene ID" value="Csp11.Scaffold629.g11051"/>
</dbReference>
<dbReference type="PANTHER" id="PTHR22791:SF6">
    <property type="entry name" value="RING-TYPE DOMAIN-CONTAINING PROTEIN"/>
    <property type="match status" value="1"/>
</dbReference>
<evidence type="ECO:0000256" key="6">
    <source>
        <dbReference type="SAM" id="MobiDB-lite"/>
    </source>
</evidence>
<evidence type="ECO:0000313" key="8">
    <source>
        <dbReference type="Proteomes" id="UP000095282"/>
    </source>
</evidence>
<dbReference type="SUPFAM" id="SSF57850">
    <property type="entry name" value="RING/U-box"/>
    <property type="match status" value="1"/>
</dbReference>
<feature type="compositionally biased region" description="Basic and acidic residues" evidence="6">
    <location>
        <begin position="14"/>
        <end position="23"/>
    </location>
</feature>
<keyword evidence="2 4" id="KW-0863">Zinc-finger</keyword>
<dbReference type="GO" id="GO:0061630">
    <property type="term" value="F:ubiquitin protein ligase activity"/>
    <property type="evidence" value="ECO:0007669"/>
    <property type="project" value="TreeGrafter"/>
</dbReference>
<evidence type="ECO:0000313" key="9">
    <source>
        <dbReference type="WBParaSite" id="Csp11.Scaffold629.g11051.t1"/>
    </source>
</evidence>
<feature type="coiled-coil region" evidence="5">
    <location>
        <begin position="24"/>
        <end position="51"/>
    </location>
</feature>
<dbReference type="InterPro" id="IPR013083">
    <property type="entry name" value="Znf_RING/FYVE/PHD"/>
</dbReference>
<dbReference type="PROSITE" id="PS00518">
    <property type="entry name" value="ZF_RING_1"/>
    <property type="match status" value="1"/>
</dbReference>
<dbReference type="GO" id="GO:0016567">
    <property type="term" value="P:protein ubiquitination"/>
    <property type="evidence" value="ECO:0007669"/>
    <property type="project" value="TreeGrafter"/>
</dbReference>
<accession>A0A1I7TRI5</accession>
<dbReference type="PANTHER" id="PTHR22791">
    <property type="entry name" value="RING-TYPE DOMAIN-CONTAINING PROTEIN"/>
    <property type="match status" value="1"/>
</dbReference>
<dbReference type="InterPro" id="IPR018957">
    <property type="entry name" value="Znf_C3HC4_RING-type"/>
</dbReference>
<sequence length="150" mass="17192">MSSSLRRSARNAARQKDSAVDKQIEEANQKVAALLENRKERQMNAERVKQEIAMFEAKRMEVEKCPVCIDFYNADDKLPRIISECGHSVCTSCIKTSVRVNSNNWRKAVIKVGCPLCRSKTEVVVYGFDVSMFRINKELRNYLRATADKQ</sequence>
<keyword evidence="3" id="KW-0862">Zinc</keyword>
<dbReference type="Pfam" id="PF00097">
    <property type="entry name" value="zf-C3HC4"/>
    <property type="match status" value="1"/>
</dbReference>
<name>A0A1I7TRI5_9PELO</name>
<proteinExistence type="predicted"/>
<keyword evidence="1" id="KW-0479">Metal-binding</keyword>
<evidence type="ECO:0000256" key="3">
    <source>
        <dbReference type="ARBA" id="ARBA00022833"/>
    </source>
</evidence>
<dbReference type="InterPro" id="IPR017907">
    <property type="entry name" value="Znf_RING_CS"/>
</dbReference>
<dbReference type="Proteomes" id="UP000095282">
    <property type="component" value="Unplaced"/>
</dbReference>
<evidence type="ECO:0000256" key="1">
    <source>
        <dbReference type="ARBA" id="ARBA00022723"/>
    </source>
</evidence>
<evidence type="ECO:0000256" key="2">
    <source>
        <dbReference type="ARBA" id="ARBA00022771"/>
    </source>
</evidence>
<protein>
    <submittedName>
        <fullName evidence="9">RING-type domain-containing protein</fullName>
    </submittedName>
</protein>
<evidence type="ECO:0000259" key="7">
    <source>
        <dbReference type="PROSITE" id="PS50089"/>
    </source>
</evidence>
<dbReference type="InterPro" id="IPR051435">
    <property type="entry name" value="RING_finger_E3_ubiq-ligases"/>
</dbReference>
<dbReference type="GO" id="GO:0008270">
    <property type="term" value="F:zinc ion binding"/>
    <property type="evidence" value="ECO:0007669"/>
    <property type="project" value="UniProtKB-KW"/>
</dbReference>
<dbReference type="SMART" id="SM00184">
    <property type="entry name" value="RING"/>
    <property type="match status" value="1"/>
</dbReference>
<keyword evidence="5" id="KW-0175">Coiled coil</keyword>
<dbReference type="AlphaFoldDB" id="A0A1I7TRI5"/>
<dbReference type="Gene3D" id="3.30.40.10">
    <property type="entry name" value="Zinc/RING finger domain, C3HC4 (zinc finger)"/>
    <property type="match status" value="1"/>
</dbReference>
<evidence type="ECO:0000256" key="4">
    <source>
        <dbReference type="PROSITE-ProRule" id="PRU00175"/>
    </source>
</evidence>
<reference evidence="9" key="1">
    <citation type="submission" date="2016-11" db="UniProtKB">
        <authorList>
            <consortium name="WormBaseParasite"/>
        </authorList>
    </citation>
    <scope>IDENTIFICATION</scope>
</reference>
<feature type="domain" description="RING-type" evidence="7">
    <location>
        <begin position="65"/>
        <end position="118"/>
    </location>
</feature>
<keyword evidence="8" id="KW-1185">Reference proteome</keyword>
<organism evidence="8 9">
    <name type="scientific">Caenorhabditis tropicalis</name>
    <dbReference type="NCBI Taxonomy" id="1561998"/>
    <lineage>
        <taxon>Eukaryota</taxon>
        <taxon>Metazoa</taxon>
        <taxon>Ecdysozoa</taxon>
        <taxon>Nematoda</taxon>
        <taxon>Chromadorea</taxon>
        <taxon>Rhabditida</taxon>
        <taxon>Rhabditina</taxon>
        <taxon>Rhabditomorpha</taxon>
        <taxon>Rhabditoidea</taxon>
        <taxon>Rhabditidae</taxon>
        <taxon>Peloderinae</taxon>
        <taxon>Caenorhabditis</taxon>
    </lineage>
</organism>
<dbReference type="PROSITE" id="PS50089">
    <property type="entry name" value="ZF_RING_2"/>
    <property type="match status" value="1"/>
</dbReference>